<dbReference type="EMBL" id="VTOW01000001">
    <property type="protein sequence ID" value="NKE69896.1"/>
    <property type="molecule type" value="Genomic_DNA"/>
</dbReference>
<dbReference type="Pfam" id="PF24175">
    <property type="entry name" value="SU10_adaptor"/>
    <property type="match status" value="1"/>
</dbReference>
<sequence>MLLSEIVGECRGKIDDAEQSTWSDEEMVGYLNEAIEELCREAELITDSRTVGEVLSSGAITLAAAGGSIAHVKVNGITITSGAVAYDTSLSVTAAALAANINAHTSSPDYTAEASGATVTIKAKAGTGANPNGFAVTVSISGMTATVTDMAGGTSLCQIYLLPGVVWYSLDPRVIQVQRVKPALLTHPISKQTEDILDMCWPNWEASEGPPRHWVSATGAVRIVPIPEAADTVTLKVSRLPLTSLTHTKLNASPEIPAIYHRRLFPGVIYRAYEKQRHGNMINAQKAGERRAEWRGVINWIKGDQLKRNSAIDTAASPVPIGGRQR</sequence>
<proteinExistence type="predicted"/>
<comment type="caution">
    <text evidence="1">The sequence shown here is derived from an EMBL/GenBank/DDBJ whole genome shotgun (WGS) entry which is preliminary data.</text>
</comment>
<dbReference type="AlphaFoldDB" id="A0A7X6I9P7"/>
<evidence type="ECO:0000313" key="2">
    <source>
        <dbReference type="Proteomes" id="UP000534783"/>
    </source>
</evidence>
<dbReference type="InterPro" id="IPR056209">
    <property type="entry name" value="SU10_adaptor"/>
</dbReference>
<name>A0A7X6I9P7_9BACT</name>
<keyword evidence="2" id="KW-1185">Reference proteome</keyword>
<organism evidence="1 2">
    <name type="scientific">Candidatus Manganitrophus noduliformans</name>
    <dbReference type="NCBI Taxonomy" id="2606439"/>
    <lineage>
        <taxon>Bacteria</taxon>
        <taxon>Pseudomonadati</taxon>
        <taxon>Nitrospirota</taxon>
        <taxon>Nitrospiria</taxon>
        <taxon>Candidatus Troglogloeales</taxon>
        <taxon>Candidatus Manganitrophaceae</taxon>
        <taxon>Candidatus Manganitrophus</taxon>
    </lineage>
</organism>
<reference evidence="1 2" key="1">
    <citation type="journal article" date="2020" name="Nature">
        <title>Bacterial chemolithoautotrophy via manganese oxidation.</title>
        <authorList>
            <person name="Yu H."/>
            <person name="Leadbetter J.R."/>
        </authorList>
    </citation>
    <scope>NUCLEOTIDE SEQUENCE [LARGE SCALE GENOMIC DNA]</scope>
    <source>
        <strain evidence="1 2">Mn-1</strain>
    </source>
</reference>
<accession>A0A7X6I9P7</accession>
<evidence type="ECO:0000313" key="1">
    <source>
        <dbReference type="EMBL" id="NKE69896.1"/>
    </source>
</evidence>
<dbReference type="RefSeq" id="WP_168058179.1">
    <property type="nucleotide sequence ID" value="NZ_VTOW01000001.1"/>
</dbReference>
<protein>
    <submittedName>
        <fullName evidence="1">Uncharacterized protein</fullName>
    </submittedName>
</protein>
<dbReference type="Proteomes" id="UP000534783">
    <property type="component" value="Unassembled WGS sequence"/>
</dbReference>
<gene>
    <name evidence="1" type="ORF">MNODULE_03930</name>
</gene>